<gene>
    <name evidence="6" type="ORF">EV420DRAFT_1616463</name>
</gene>
<dbReference type="Pfam" id="PF00155">
    <property type="entry name" value="Aminotran_1_2"/>
    <property type="match status" value="1"/>
</dbReference>
<dbReference type="PANTHER" id="PTHR13693:SF77">
    <property type="entry name" value="8-AMINO-7-OXONONANOATE SYNTHASE"/>
    <property type="match status" value="1"/>
</dbReference>
<dbReference type="InterPro" id="IPR050087">
    <property type="entry name" value="AON_synthase_class-II"/>
</dbReference>
<keyword evidence="4" id="KW-0663">Pyridoxal phosphate</keyword>
<keyword evidence="7" id="KW-1185">Reference proteome</keyword>
<dbReference type="InterPro" id="IPR015422">
    <property type="entry name" value="PyrdxlP-dep_Trfase_small"/>
</dbReference>
<dbReference type="InterPro" id="IPR004839">
    <property type="entry name" value="Aminotransferase_I/II_large"/>
</dbReference>
<dbReference type="GO" id="GO:0030170">
    <property type="term" value="F:pyridoxal phosphate binding"/>
    <property type="evidence" value="ECO:0007669"/>
    <property type="project" value="InterPro"/>
</dbReference>
<accession>A0AA39U3Q3</accession>
<organism evidence="6 7">
    <name type="scientific">Armillaria tabescens</name>
    <name type="common">Ringless honey mushroom</name>
    <name type="synonym">Agaricus tabescens</name>
    <dbReference type="NCBI Taxonomy" id="1929756"/>
    <lineage>
        <taxon>Eukaryota</taxon>
        <taxon>Fungi</taxon>
        <taxon>Dikarya</taxon>
        <taxon>Basidiomycota</taxon>
        <taxon>Agaricomycotina</taxon>
        <taxon>Agaricomycetes</taxon>
        <taxon>Agaricomycetidae</taxon>
        <taxon>Agaricales</taxon>
        <taxon>Marasmiineae</taxon>
        <taxon>Physalacriaceae</taxon>
        <taxon>Desarmillaria</taxon>
    </lineage>
</organism>
<dbReference type="GeneID" id="85358670"/>
<dbReference type="InterPro" id="IPR015421">
    <property type="entry name" value="PyrdxlP-dep_Trfase_major"/>
</dbReference>
<dbReference type="Gene3D" id="3.40.640.10">
    <property type="entry name" value="Type I PLP-dependent aspartate aminotransferase-like (Major domain)"/>
    <property type="match status" value="1"/>
</dbReference>
<dbReference type="Proteomes" id="UP001175211">
    <property type="component" value="Unassembled WGS sequence"/>
</dbReference>
<sequence>MDSYLEHSLQQSLDYRVKIGMPVVDLYHDTNDSHRAPDFFSNDYLSITTNKQLHDLVVKSTLSCTRLLGSTGSRVLNGNTTDHVELERYLQSHFDAPSALLWNSGYDANVAFFGSVPQKGDFILFDELIHASVRDGITVARASRNAYPFSHNSVAAFEACLTELVEKNPQISERKATVFVAVESLYSMDGDFSPLPELIKVLHRYVPRQCTHIVVDEAHSTGMCGPSGRGYVALLGLQNKVDTVLHTFGKARGSTGAVLLTSPVVRKYLINYARPMIYTTSMPRFHLLTIKNAFDFISSADGDALREQLRERSLYLSKKLQRLMKKVPKSVLSFRDSERSFDTIVSPIFPLLSSKAASLAVYLRSKGYAAQVIPYPAVPKGQERVRVVMHAENTTDDIDVFAETIEEWVATHSRQISSDIAPGKSTELQRAML</sequence>
<dbReference type="AlphaFoldDB" id="A0AA39U3Q3"/>
<evidence type="ECO:0000256" key="2">
    <source>
        <dbReference type="ARBA" id="ARBA00010008"/>
    </source>
</evidence>
<evidence type="ECO:0000256" key="3">
    <source>
        <dbReference type="ARBA" id="ARBA00022679"/>
    </source>
</evidence>
<name>A0AA39U3Q3_ARMTA</name>
<dbReference type="PANTHER" id="PTHR13693">
    <property type="entry name" value="CLASS II AMINOTRANSFERASE/8-AMINO-7-OXONONANOATE SYNTHASE"/>
    <property type="match status" value="1"/>
</dbReference>
<dbReference type="SUPFAM" id="SSF53383">
    <property type="entry name" value="PLP-dependent transferases"/>
    <property type="match status" value="1"/>
</dbReference>
<dbReference type="Gene3D" id="3.90.1150.10">
    <property type="entry name" value="Aspartate Aminotransferase, domain 1"/>
    <property type="match status" value="1"/>
</dbReference>
<keyword evidence="3 6" id="KW-0808">Transferase</keyword>
<comment type="cofactor">
    <cofactor evidence="1">
        <name>pyridoxal 5'-phosphate</name>
        <dbReference type="ChEBI" id="CHEBI:597326"/>
    </cofactor>
</comment>
<dbReference type="RefSeq" id="XP_060339877.1">
    <property type="nucleotide sequence ID" value="XM_060475122.1"/>
</dbReference>
<evidence type="ECO:0000256" key="4">
    <source>
        <dbReference type="ARBA" id="ARBA00022898"/>
    </source>
</evidence>
<dbReference type="GO" id="GO:0016740">
    <property type="term" value="F:transferase activity"/>
    <property type="evidence" value="ECO:0007669"/>
    <property type="project" value="UniProtKB-KW"/>
</dbReference>
<reference evidence="6" key="1">
    <citation type="submission" date="2023-06" db="EMBL/GenBank/DDBJ databases">
        <authorList>
            <consortium name="Lawrence Berkeley National Laboratory"/>
            <person name="Ahrendt S."/>
            <person name="Sahu N."/>
            <person name="Indic B."/>
            <person name="Wong-Bajracharya J."/>
            <person name="Merenyi Z."/>
            <person name="Ke H.-M."/>
            <person name="Monk M."/>
            <person name="Kocsube S."/>
            <person name="Drula E."/>
            <person name="Lipzen A."/>
            <person name="Balint B."/>
            <person name="Henrissat B."/>
            <person name="Andreopoulos B."/>
            <person name="Martin F.M."/>
            <person name="Harder C.B."/>
            <person name="Rigling D."/>
            <person name="Ford K.L."/>
            <person name="Foster G.D."/>
            <person name="Pangilinan J."/>
            <person name="Papanicolaou A."/>
            <person name="Barry K."/>
            <person name="LaButti K."/>
            <person name="Viragh M."/>
            <person name="Koriabine M."/>
            <person name="Yan M."/>
            <person name="Riley R."/>
            <person name="Champramary S."/>
            <person name="Plett K.L."/>
            <person name="Tsai I.J."/>
            <person name="Slot J."/>
            <person name="Sipos G."/>
            <person name="Plett J."/>
            <person name="Nagy L.G."/>
            <person name="Grigoriev I.V."/>
        </authorList>
    </citation>
    <scope>NUCLEOTIDE SEQUENCE</scope>
    <source>
        <strain evidence="6">CCBAS 213</strain>
    </source>
</reference>
<dbReference type="EMBL" id="JAUEPS010000001">
    <property type="protein sequence ID" value="KAK0470084.1"/>
    <property type="molecule type" value="Genomic_DNA"/>
</dbReference>
<evidence type="ECO:0000256" key="1">
    <source>
        <dbReference type="ARBA" id="ARBA00001933"/>
    </source>
</evidence>
<evidence type="ECO:0000313" key="7">
    <source>
        <dbReference type="Proteomes" id="UP001175211"/>
    </source>
</evidence>
<comment type="similarity">
    <text evidence="2">Belongs to the class-II pyridoxal-phosphate-dependent aminotransferase family. BioF subfamily.</text>
</comment>
<protein>
    <submittedName>
        <fullName evidence="6">PLP-dependent transferase</fullName>
    </submittedName>
</protein>
<evidence type="ECO:0000259" key="5">
    <source>
        <dbReference type="Pfam" id="PF00155"/>
    </source>
</evidence>
<dbReference type="InterPro" id="IPR015424">
    <property type="entry name" value="PyrdxlP-dep_Trfase"/>
</dbReference>
<feature type="domain" description="Aminotransferase class I/classII large" evidence="5">
    <location>
        <begin position="41"/>
        <end position="405"/>
    </location>
</feature>
<dbReference type="GO" id="GO:0009102">
    <property type="term" value="P:biotin biosynthetic process"/>
    <property type="evidence" value="ECO:0007669"/>
    <property type="project" value="TreeGrafter"/>
</dbReference>
<evidence type="ECO:0000313" key="6">
    <source>
        <dbReference type="EMBL" id="KAK0470084.1"/>
    </source>
</evidence>
<proteinExistence type="inferred from homology"/>
<comment type="caution">
    <text evidence="6">The sequence shown here is derived from an EMBL/GenBank/DDBJ whole genome shotgun (WGS) entry which is preliminary data.</text>
</comment>